<protein>
    <submittedName>
        <fullName evidence="2">Uncharacterized protein</fullName>
    </submittedName>
</protein>
<organism evidence="2 3">
    <name type="scientific">Streptomyces echinoruber</name>
    <dbReference type="NCBI Taxonomy" id="68898"/>
    <lineage>
        <taxon>Bacteria</taxon>
        <taxon>Bacillati</taxon>
        <taxon>Actinomycetota</taxon>
        <taxon>Actinomycetes</taxon>
        <taxon>Kitasatosporales</taxon>
        <taxon>Streptomycetaceae</taxon>
        <taxon>Streptomyces</taxon>
    </lineage>
</organism>
<dbReference type="Proteomes" id="UP000623010">
    <property type="component" value="Unassembled WGS sequence"/>
</dbReference>
<evidence type="ECO:0000313" key="2">
    <source>
        <dbReference type="EMBL" id="GGZ86980.1"/>
    </source>
</evidence>
<reference evidence="2" key="1">
    <citation type="journal article" date="2014" name="Int. J. Syst. Evol. Microbiol.">
        <title>Complete genome sequence of Corynebacterium casei LMG S-19264T (=DSM 44701T), isolated from a smear-ripened cheese.</title>
        <authorList>
            <consortium name="US DOE Joint Genome Institute (JGI-PGF)"/>
            <person name="Walter F."/>
            <person name="Albersmeier A."/>
            <person name="Kalinowski J."/>
            <person name="Ruckert C."/>
        </authorList>
    </citation>
    <scope>NUCLEOTIDE SEQUENCE</scope>
    <source>
        <strain evidence="2">JCM 5016</strain>
    </source>
</reference>
<evidence type="ECO:0000313" key="3">
    <source>
        <dbReference type="Proteomes" id="UP000623010"/>
    </source>
</evidence>
<accession>A0A918R7V0</accession>
<gene>
    <name evidence="2" type="ORF">GCM10010389_26640</name>
</gene>
<sequence length="188" mass="19801">MSSSRISRATWVTEVCGPTVTGALVMMSRTCWAMTALLSSVVCASTAGYPGGPRPYPVFRGPRAVWAARARVLEEETGFLRGSRRELSGPLSEEMTPMLLVGLLLLAATGAFTGLVIADNLSGGPEYTVTVFGHTIATMDVLQIFCAGLALALIFCLGVALAVNGGAHRRHLHGRHAPRGGDTHQPVV</sequence>
<reference evidence="2" key="2">
    <citation type="submission" date="2020-09" db="EMBL/GenBank/DDBJ databases">
        <authorList>
            <person name="Sun Q."/>
            <person name="Ohkuma M."/>
        </authorList>
    </citation>
    <scope>NUCLEOTIDE SEQUENCE</scope>
    <source>
        <strain evidence="2">JCM 5016</strain>
    </source>
</reference>
<dbReference type="AlphaFoldDB" id="A0A918R7V0"/>
<evidence type="ECO:0000256" key="1">
    <source>
        <dbReference type="SAM" id="Phobius"/>
    </source>
</evidence>
<keyword evidence="3" id="KW-1185">Reference proteome</keyword>
<comment type="caution">
    <text evidence="2">The sequence shown here is derived from an EMBL/GenBank/DDBJ whole genome shotgun (WGS) entry which is preliminary data.</text>
</comment>
<keyword evidence="1" id="KW-0812">Transmembrane</keyword>
<keyword evidence="1" id="KW-0472">Membrane</keyword>
<feature type="transmembrane region" description="Helical" evidence="1">
    <location>
        <begin position="141"/>
        <end position="163"/>
    </location>
</feature>
<proteinExistence type="predicted"/>
<keyword evidence="1" id="KW-1133">Transmembrane helix</keyword>
<dbReference type="EMBL" id="BMWH01000008">
    <property type="protein sequence ID" value="GGZ86980.1"/>
    <property type="molecule type" value="Genomic_DNA"/>
</dbReference>
<name>A0A918R7V0_9ACTN</name>
<feature type="transmembrane region" description="Helical" evidence="1">
    <location>
        <begin position="98"/>
        <end position="121"/>
    </location>
</feature>